<dbReference type="PANTHER" id="PTHR31111">
    <property type="entry name" value="BNAA05G37150D PROTEIN-RELATED"/>
    <property type="match status" value="1"/>
</dbReference>
<keyword evidence="3" id="KW-1185">Reference proteome</keyword>
<dbReference type="Proteomes" id="UP000467841">
    <property type="component" value="Unassembled WGS sequence"/>
</dbReference>
<feature type="domain" description="F-box" evidence="1">
    <location>
        <begin position="30"/>
        <end position="70"/>
    </location>
</feature>
<protein>
    <recommendedName>
        <fullName evidence="1">F-box domain-containing protein</fullName>
    </recommendedName>
</protein>
<evidence type="ECO:0000313" key="2">
    <source>
        <dbReference type="EMBL" id="CAA7041164.1"/>
    </source>
</evidence>
<dbReference type="PANTHER" id="PTHR31111:SF17">
    <property type="entry name" value="F-BOX DOMAIN-CONTAINING PROTEIN"/>
    <property type="match status" value="1"/>
</dbReference>
<dbReference type="EMBL" id="CACVBM020001240">
    <property type="protein sequence ID" value="CAA7041164.1"/>
    <property type="molecule type" value="Genomic_DNA"/>
</dbReference>
<name>A0A6D2JHU3_9BRAS</name>
<organism evidence="2 3">
    <name type="scientific">Microthlaspi erraticum</name>
    <dbReference type="NCBI Taxonomy" id="1685480"/>
    <lineage>
        <taxon>Eukaryota</taxon>
        <taxon>Viridiplantae</taxon>
        <taxon>Streptophyta</taxon>
        <taxon>Embryophyta</taxon>
        <taxon>Tracheophyta</taxon>
        <taxon>Spermatophyta</taxon>
        <taxon>Magnoliopsida</taxon>
        <taxon>eudicotyledons</taxon>
        <taxon>Gunneridae</taxon>
        <taxon>Pentapetalae</taxon>
        <taxon>rosids</taxon>
        <taxon>malvids</taxon>
        <taxon>Brassicales</taxon>
        <taxon>Brassicaceae</taxon>
        <taxon>Coluteocarpeae</taxon>
        <taxon>Microthlaspi</taxon>
    </lineage>
</organism>
<dbReference type="OrthoDB" id="1751495at2759"/>
<reference evidence="2" key="1">
    <citation type="submission" date="2020-01" db="EMBL/GenBank/DDBJ databases">
        <authorList>
            <person name="Mishra B."/>
        </authorList>
    </citation>
    <scope>NUCLEOTIDE SEQUENCE [LARGE SCALE GENOMIC DNA]</scope>
</reference>
<evidence type="ECO:0000259" key="1">
    <source>
        <dbReference type="SMART" id="SM00256"/>
    </source>
</evidence>
<proteinExistence type="predicted"/>
<sequence length="158" mass="17972">MKTRRKLGRIRRQGRRDICESHDRDQSLEIPFDLVIETLTRLPAKSLMRFKSVTKLWSSLICSQYFTNRFLNVSSSPPRLYMMLGLGNNNVLLSSSASPNSDRTTMHSFVVDQDLTTSGMEDFSVSHVFRGFICFVNGASAKIYNTSTRQLVALPDIE</sequence>
<dbReference type="SUPFAM" id="SSF81383">
    <property type="entry name" value="F-box domain"/>
    <property type="match status" value="1"/>
</dbReference>
<dbReference type="CDD" id="cd22157">
    <property type="entry name" value="F-box_AtFBW1-like"/>
    <property type="match status" value="1"/>
</dbReference>
<dbReference type="Pfam" id="PF08268">
    <property type="entry name" value="FBA_3"/>
    <property type="match status" value="1"/>
</dbReference>
<dbReference type="Pfam" id="PF00646">
    <property type="entry name" value="F-box"/>
    <property type="match status" value="1"/>
</dbReference>
<dbReference type="InterPro" id="IPR036047">
    <property type="entry name" value="F-box-like_dom_sf"/>
</dbReference>
<dbReference type="AlphaFoldDB" id="A0A6D2JHU3"/>
<dbReference type="InterPro" id="IPR013187">
    <property type="entry name" value="F-box-assoc_dom_typ3"/>
</dbReference>
<evidence type="ECO:0000313" key="3">
    <source>
        <dbReference type="Proteomes" id="UP000467841"/>
    </source>
</evidence>
<dbReference type="SMART" id="SM00256">
    <property type="entry name" value="FBOX"/>
    <property type="match status" value="1"/>
</dbReference>
<dbReference type="InterPro" id="IPR001810">
    <property type="entry name" value="F-box_dom"/>
</dbReference>
<comment type="caution">
    <text evidence="2">The sequence shown here is derived from an EMBL/GenBank/DDBJ whole genome shotgun (WGS) entry which is preliminary data.</text>
</comment>
<gene>
    <name evidence="2" type="ORF">MERR_LOCUS28399</name>
</gene>
<accession>A0A6D2JHU3</accession>